<organism evidence="1 2">
    <name type="scientific">Lecanicillium saksenae</name>
    <dbReference type="NCBI Taxonomy" id="468837"/>
    <lineage>
        <taxon>Eukaryota</taxon>
        <taxon>Fungi</taxon>
        <taxon>Dikarya</taxon>
        <taxon>Ascomycota</taxon>
        <taxon>Pezizomycotina</taxon>
        <taxon>Sordariomycetes</taxon>
        <taxon>Hypocreomycetidae</taxon>
        <taxon>Hypocreales</taxon>
        <taxon>Cordycipitaceae</taxon>
        <taxon>Lecanicillium</taxon>
    </lineage>
</organism>
<evidence type="ECO:0000313" key="1">
    <source>
        <dbReference type="EMBL" id="KAJ3496630.1"/>
    </source>
</evidence>
<protein>
    <submittedName>
        <fullName evidence="1">Uncharacterized protein</fullName>
    </submittedName>
</protein>
<comment type="caution">
    <text evidence="1">The sequence shown here is derived from an EMBL/GenBank/DDBJ whole genome shotgun (WGS) entry which is preliminary data.</text>
</comment>
<proteinExistence type="predicted"/>
<gene>
    <name evidence="1" type="ORF">NLG97_g2513</name>
</gene>
<name>A0ACC1R1C2_9HYPO</name>
<keyword evidence="2" id="KW-1185">Reference proteome</keyword>
<dbReference type="EMBL" id="JANAKD010000173">
    <property type="protein sequence ID" value="KAJ3496630.1"/>
    <property type="molecule type" value="Genomic_DNA"/>
</dbReference>
<sequence>MASDFSGEAARFKALTSQLLTLVSGYTGVCGPHEKEYYNVLHSIVQDIGTKLEYRFEDEGPENWKQKNVAQAEDFFKYAQEVIQGRVFKGIVETTSLLDADFPARVAILNRFIASADVLGNNHKPPAPGEVQYRGAIPKYYGYPINRLIDDTLKPAQLPPWFDLSQAQRWIARCDDSHAGCKVPESTRTLLSAYPTWVIDVERMCLVQGEPGMKYVCLSYLSDTECFKTSQRTLKQLQSQGALSPPATAASTNGGIPATISHAIQLTARISRRYVWVDSLCLVHDDEAQLEQDLLNMGSIFANAELTILIPSITAASGSSACEGVRLLADLGDEGSLEEGLEVLRVGDLGAGEELIVNDLFNRAAHHLGGGDFAVKRCV</sequence>
<accession>A0ACC1R1C2</accession>
<evidence type="ECO:0000313" key="2">
    <source>
        <dbReference type="Proteomes" id="UP001148737"/>
    </source>
</evidence>
<reference evidence="1" key="1">
    <citation type="submission" date="2022-07" db="EMBL/GenBank/DDBJ databases">
        <title>Genome Sequence of Lecanicillium saksenae.</title>
        <authorList>
            <person name="Buettner E."/>
        </authorList>
    </citation>
    <scope>NUCLEOTIDE SEQUENCE</scope>
    <source>
        <strain evidence="1">VT-O1</strain>
    </source>
</reference>
<dbReference type="Proteomes" id="UP001148737">
    <property type="component" value="Unassembled WGS sequence"/>
</dbReference>